<evidence type="ECO:0000256" key="4">
    <source>
        <dbReference type="ARBA" id="ARBA00023239"/>
    </source>
</evidence>
<proteinExistence type="inferred from homology"/>
<dbReference type="PANTHER" id="PTHR12599:SF0">
    <property type="entry name" value="PTERIN-4-ALPHA-CARBINOLAMINE DEHYDRATASE"/>
    <property type="match status" value="1"/>
</dbReference>
<dbReference type="AlphaFoldDB" id="A0A6B0YN51"/>
<dbReference type="GO" id="GO:0006729">
    <property type="term" value="P:tetrahydrobiopterin biosynthetic process"/>
    <property type="evidence" value="ECO:0007669"/>
    <property type="project" value="InterPro"/>
</dbReference>
<dbReference type="CDD" id="cd00488">
    <property type="entry name" value="PCD_DCoH"/>
    <property type="match status" value="1"/>
</dbReference>
<keyword evidence="4" id="KW-0456">Lyase</keyword>
<comment type="similarity">
    <text evidence="2">Belongs to the pterin-4-alpha-carbinolamine dehydratase family.</text>
</comment>
<dbReference type="GO" id="GO:0008124">
    <property type="term" value="F:4-alpha-hydroxytetrahydrobiopterin dehydratase activity"/>
    <property type="evidence" value="ECO:0007669"/>
    <property type="project" value="UniProtKB-EC"/>
</dbReference>
<dbReference type="SUPFAM" id="SSF55248">
    <property type="entry name" value="PCD-like"/>
    <property type="match status" value="1"/>
</dbReference>
<organism evidence="5">
    <name type="scientific">Caldilineaceae bacterium SB0664_bin_27</name>
    <dbReference type="NCBI Taxonomy" id="2605260"/>
    <lineage>
        <taxon>Bacteria</taxon>
        <taxon>Bacillati</taxon>
        <taxon>Chloroflexota</taxon>
        <taxon>Caldilineae</taxon>
        <taxon>Caldilineales</taxon>
        <taxon>Caldilineaceae</taxon>
    </lineage>
</organism>
<dbReference type="InterPro" id="IPR001533">
    <property type="entry name" value="Pterin_deHydtase"/>
</dbReference>
<accession>A0A6B0YN51</accession>
<evidence type="ECO:0000313" key="5">
    <source>
        <dbReference type="EMBL" id="MXY92484.1"/>
    </source>
</evidence>
<dbReference type="PANTHER" id="PTHR12599">
    <property type="entry name" value="PTERIN-4-ALPHA-CARBINOLAMINE DEHYDRATASE"/>
    <property type="match status" value="1"/>
</dbReference>
<sequence length="230" mass="26960">MLGEINCRRGFGAQALTTTNARRKLTNARKRDLRRTIHCLHQELKRNCRNCELECHLMQPLLYNMQAPIAAFGIRLKQISRSSQQRNELIPQVVELQQFTAVLEWVEAGKRQKGEPVEDKLSKEEIRPLLKEYLPEWEAREEQLYRRFETANWRVTLLTASTIGFLSEAAYHHPRLVLNYRSVEVYLTTNEAGGLTKLDFSLARKIEETVGWPRSEEEMPGRRPKEWLRS</sequence>
<dbReference type="Gene3D" id="3.30.1360.20">
    <property type="entry name" value="Transcriptional coactivator/pterin dehydratase"/>
    <property type="match status" value="1"/>
</dbReference>
<evidence type="ECO:0000256" key="3">
    <source>
        <dbReference type="ARBA" id="ARBA00013252"/>
    </source>
</evidence>
<dbReference type="Pfam" id="PF01329">
    <property type="entry name" value="Pterin_4a"/>
    <property type="match status" value="1"/>
</dbReference>
<comment type="catalytic activity">
    <reaction evidence="1">
        <text>(4aS,6R)-4a-hydroxy-L-erythro-5,6,7,8-tetrahydrobiopterin = (6R)-L-erythro-6,7-dihydrobiopterin + H2O</text>
        <dbReference type="Rhea" id="RHEA:11920"/>
        <dbReference type="ChEBI" id="CHEBI:15377"/>
        <dbReference type="ChEBI" id="CHEBI:15642"/>
        <dbReference type="ChEBI" id="CHEBI:43120"/>
        <dbReference type="EC" id="4.2.1.96"/>
    </reaction>
</comment>
<comment type="caution">
    <text evidence="5">The sequence shown here is derived from an EMBL/GenBank/DDBJ whole genome shotgun (WGS) entry which is preliminary data.</text>
</comment>
<protein>
    <recommendedName>
        <fullName evidence="3">4a-hydroxytetrahydrobiopterin dehydratase</fullName>
        <ecNumber evidence="3">4.2.1.96</ecNumber>
    </recommendedName>
</protein>
<dbReference type="EC" id="4.2.1.96" evidence="3"/>
<evidence type="ECO:0000256" key="1">
    <source>
        <dbReference type="ARBA" id="ARBA00001554"/>
    </source>
</evidence>
<dbReference type="EMBL" id="VXRG01000034">
    <property type="protein sequence ID" value="MXY92484.1"/>
    <property type="molecule type" value="Genomic_DNA"/>
</dbReference>
<evidence type="ECO:0000256" key="2">
    <source>
        <dbReference type="ARBA" id="ARBA00006472"/>
    </source>
</evidence>
<gene>
    <name evidence="5" type="ORF">F4Y42_03445</name>
</gene>
<dbReference type="InterPro" id="IPR036428">
    <property type="entry name" value="PCD_sf"/>
</dbReference>
<reference evidence="5" key="1">
    <citation type="submission" date="2019-09" db="EMBL/GenBank/DDBJ databases">
        <title>Characterisation of the sponge microbiome using genome-centric metagenomics.</title>
        <authorList>
            <person name="Engelberts J.P."/>
            <person name="Robbins S.J."/>
            <person name="De Goeij J.M."/>
            <person name="Aranda M."/>
            <person name="Bell S.C."/>
            <person name="Webster N.S."/>
        </authorList>
    </citation>
    <scope>NUCLEOTIDE SEQUENCE</scope>
    <source>
        <strain evidence="5">SB0664_bin_27</strain>
    </source>
</reference>
<name>A0A6B0YN51_9CHLR</name>